<organism evidence="3 4">
    <name type="scientific">Aureimonas altamirensis DSM 21988</name>
    <dbReference type="NCBI Taxonomy" id="1121026"/>
    <lineage>
        <taxon>Bacteria</taxon>
        <taxon>Pseudomonadati</taxon>
        <taxon>Pseudomonadota</taxon>
        <taxon>Alphaproteobacteria</taxon>
        <taxon>Hyphomicrobiales</taxon>
        <taxon>Aurantimonadaceae</taxon>
        <taxon>Aureimonas</taxon>
    </lineage>
</organism>
<evidence type="ECO:0000256" key="1">
    <source>
        <dbReference type="SAM" id="MobiDB-lite"/>
    </source>
</evidence>
<accession>A0ABY1I3S3</accession>
<feature type="compositionally biased region" description="Basic and acidic residues" evidence="1">
    <location>
        <begin position="95"/>
        <end position="106"/>
    </location>
</feature>
<keyword evidence="4" id="KW-1185">Reference proteome</keyword>
<keyword evidence="2" id="KW-0732">Signal</keyword>
<feature type="chain" id="PRO_5046917785" evidence="2">
    <location>
        <begin position="24"/>
        <end position="106"/>
    </location>
</feature>
<dbReference type="Proteomes" id="UP000184290">
    <property type="component" value="Unassembled WGS sequence"/>
</dbReference>
<sequence length="106" mass="11021">MSYALRLFLVIAFSLAATLTSRAGLVIAGGCPSKQEVQRSCPVEPASAALPMQSKTDAKCGMAVLGRGHAPAARFADGAWLPSHVVGLPEGQPPARDDPPPRTRLS</sequence>
<feature type="region of interest" description="Disordered" evidence="1">
    <location>
        <begin position="86"/>
        <end position="106"/>
    </location>
</feature>
<evidence type="ECO:0000256" key="2">
    <source>
        <dbReference type="SAM" id="SignalP"/>
    </source>
</evidence>
<name>A0ABY1I3S3_9HYPH</name>
<feature type="signal peptide" evidence="2">
    <location>
        <begin position="1"/>
        <end position="23"/>
    </location>
</feature>
<dbReference type="EMBL" id="FQZC01000001">
    <property type="protein sequence ID" value="SHI56582.1"/>
    <property type="molecule type" value="Genomic_DNA"/>
</dbReference>
<dbReference type="RefSeq" id="WP_060600809.1">
    <property type="nucleotide sequence ID" value="NZ_FQZC01000001.1"/>
</dbReference>
<evidence type="ECO:0000313" key="3">
    <source>
        <dbReference type="EMBL" id="SHI56582.1"/>
    </source>
</evidence>
<proteinExistence type="predicted"/>
<evidence type="ECO:0000313" key="4">
    <source>
        <dbReference type="Proteomes" id="UP000184290"/>
    </source>
</evidence>
<protein>
    <submittedName>
        <fullName evidence="3">Uncharacterized protein</fullName>
    </submittedName>
</protein>
<gene>
    <name evidence="3" type="ORF">SAMN02745911_0528</name>
</gene>
<comment type="caution">
    <text evidence="3">The sequence shown here is derived from an EMBL/GenBank/DDBJ whole genome shotgun (WGS) entry which is preliminary data.</text>
</comment>
<reference evidence="3 4" key="1">
    <citation type="submission" date="2016-11" db="EMBL/GenBank/DDBJ databases">
        <authorList>
            <person name="Varghese N."/>
            <person name="Submissions S."/>
        </authorList>
    </citation>
    <scope>NUCLEOTIDE SEQUENCE [LARGE SCALE GENOMIC DNA]</scope>
    <source>
        <strain evidence="3 4">DSM 21988</strain>
    </source>
</reference>